<feature type="region of interest" description="Disordered" evidence="1">
    <location>
        <begin position="147"/>
        <end position="206"/>
    </location>
</feature>
<comment type="caution">
    <text evidence="2">The sequence shown here is derived from an EMBL/GenBank/DDBJ whole genome shotgun (WGS) entry which is preliminary data.</text>
</comment>
<protein>
    <submittedName>
        <fullName evidence="2">Uncharacterized protein</fullName>
    </submittedName>
</protein>
<dbReference type="EMBL" id="PDLM01000015">
    <property type="protein sequence ID" value="RDW60853.1"/>
    <property type="molecule type" value="Genomic_DNA"/>
</dbReference>
<gene>
    <name evidence="2" type="ORF">BP6252_12236</name>
</gene>
<organism evidence="2 3">
    <name type="scientific">Coleophoma cylindrospora</name>
    <dbReference type="NCBI Taxonomy" id="1849047"/>
    <lineage>
        <taxon>Eukaryota</taxon>
        <taxon>Fungi</taxon>
        <taxon>Dikarya</taxon>
        <taxon>Ascomycota</taxon>
        <taxon>Pezizomycotina</taxon>
        <taxon>Leotiomycetes</taxon>
        <taxon>Helotiales</taxon>
        <taxon>Dermateaceae</taxon>
        <taxon>Coleophoma</taxon>
    </lineage>
</organism>
<dbReference type="Proteomes" id="UP000256645">
    <property type="component" value="Unassembled WGS sequence"/>
</dbReference>
<dbReference type="OrthoDB" id="10295857at2759"/>
<keyword evidence="3" id="KW-1185">Reference proteome</keyword>
<evidence type="ECO:0000313" key="2">
    <source>
        <dbReference type="EMBL" id="RDW60853.1"/>
    </source>
</evidence>
<dbReference type="AlphaFoldDB" id="A0A3D8QG94"/>
<feature type="compositionally biased region" description="Basic and acidic residues" evidence="1">
    <location>
        <begin position="1"/>
        <end position="10"/>
    </location>
</feature>
<feature type="compositionally biased region" description="Acidic residues" evidence="1">
    <location>
        <begin position="184"/>
        <end position="199"/>
    </location>
</feature>
<feature type="region of interest" description="Disordered" evidence="1">
    <location>
        <begin position="1"/>
        <end position="23"/>
    </location>
</feature>
<sequence>MSHKRSRDEAGFTSPAEPALKKHVDNSLGPALTVSNAEDPGDLVPLQEVFAVIEEIKPYSGIVNRTTLGLYSTVKDANNEVFKLRQQYFVEGRIPHKTAAKRRYLYSGGLDSKGYAWWAFGPDHQAVPFVHGVKICVSDWVVEAPGNEEAEDWSDLRDWVESDEEDDPEEDQDDEPHLAHYGDDGEEDFDDDESDFSEGENDRPWH</sequence>
<accession>A0A3D8QG94</accession>
<reference evidence="2 3" key="1">
    <citation type="journal article" date="2018" name="IMA Fungus">
        <title>IMA Genome-F 9: Draft genome sequence of Annulohypoxylon stygium, Aspergillus mulundensis, Berkeleyomyces basicola (syn. Thielaviopsis basicola), Ceratocystis smalleyi, two Cercospora beticola strains, Coleophoma cylindrospora, Fusarium fracticaudum, Phialophora cf. hyalina, and Morchella septimelata.</title>
        <authorList>
            <person name="Wingfield B.D."/>
            <person name="Bills G.F."/>
            <person name="Dong Y."/>
            <person name="Huang W."/>
            <person name="Nel W.J."/>
            <person name="Swalarsk-Parry B.S."/>
            <person name="Vaghefi N."/>
            <person name="Wilken P.M."/>
            <person name="An Z."/>
            <person name="de Beer Z.W."/>
            <person name="De Vos L."/>
            <person name="Chen L."/>
            <person name="Duong T.A."/>
            <person name="Gao Y."/>
            <person name="Hammerbacher A."/>
            <person name="Kikkert J.R."/>
            <person name="Li Y."/>
            <person name="Li H."/>
            <person name="Li K."/>
            <person name="Li Q."/>
            <person name="Liu X."/>
            <person name="Ma X."/>
            <person name="Naidoo K."/>
            <person name="Pethybridge S.J."/>
            <person name="Sun J."/>
            <person name="Steenkamp E.T."/>
            <person name="van der Nest M.A."/>
            <person name="van Wyk S."/>
            <person name="Wingfield M.J."/>
            <person name="Xiong C."/>
            <person name="Yue Q."/>
            <person name="Zhang X."/>
        </authorList>
    </citation>
    <scope>NUCLEOTIDE SEQUENCE [LARGE SCALE GENOMIC DNA]</scope>
    <source>
        <strain evidence="2 3">BP6252</strain>
    </source>
</reference>
<feature type="compositionally biased region" description="Acidic residues" evidence="1">
    <location>
        <begin position="161"/>
        <end position="174"/>
    </location>
</feature>
<evidence type="ECO:0000313" key="3">
    <source>
        <dbReference type="Proteomes" id="UP000256645"/>
    </source>
</evidence>
<proteinExistence type="predicted"/>
<name>A0A3D8QG94_9HELO</name>
<evidence type="ECO:0000256" key="1">
    <source>
        <dbReference type="SAM" id="MobiDB-lite"/>
    </source>
</evidence>